<feature type="chain" id="PRO_5039476240" description="Lipoprotein" evidence="1">
    <location>
        <begin position="25"/>
        <end position="167"/>
    </location>
</feature>
<protein>
    <recommendedName>
        <fullName evidence="4">Lipoprotein</fullName>
    </recommendedName>
</protein>
<accession>A0A949JEW4</accession>
<name>A0A949JEW4_9ACTN</name>
<evidence type="ECO:0000313" key="2">
    <source>
        <dbReference type="EMBL" id="MBU7597688.1"/>
    </source>
</evidence>
<reference evidence="2" key="1">
    <citation type="submission" date="2021-06" db="EMBL/GenBank/DDBJ databases">
        <title>Sequencing of actinobacteria type strains.</title>
        <authorList>
            <person name="Nguyen G.-S."/>
            <person name="Wentzel A."/>
        </authorList>
    </citation>
    <scope>NUCLEOTIDE SEQUENCE</scope>
    <source>
        <strain evidence="2">P38-E01</strain>
    </source>
</reference>
<evidence type="ECO:0000313" key="3">
    <source>
        <dbReference type="Proteomes" id="UP000694501"/>
    </source>
</evidence>
<dbReference type="AlphaFoldDB" id="A0A949JEW4"/>
<keyword evidence="1" id="KW-0732">Signal</keyword>
<keyword evidence="3" id="KW-1185">Reference proteome</keyword>
<dbReference type="RefSeq" id="WP_211040811.1">
    <property type="nucleotide sequence ID" value="NZ_JAELVF020000001.1"/>
</dbReference>
<comment type="caution">
    <text evidence="2">The sequence shown here is derived from an EMBL/GenBank/DDBJ whole genome shotgun (WGS) entry which is preliminary data.</text>
</comment>
<evidence type="ECO:0008006" key="4">
    <source>
        <dbReference type="Google" id="ProtNLM"/>
    </source>
</evidence>
<gene>
    <name evidence="2" type="ORF">JGS22_008665</name>
</gene>
<organism evidence="2 3">
    <name type="scientific">Streptomyces tardus</name>
    <dbReference type="NCBI Taxonomy" id="2780544"/>
    <lineage>
        <taxon>Bacteria</taxon>
        <taxon>Bacillati</taxon>
        <taxon>Actinomycetota</taxon>
        <taxon>Actinomycetes</taxon>
        <taxon>Kitasatosporales</taxon>
        <taxon>Streptomycetaceae</taxon>
        <taxon>Streptomyces</taxon>
    </lineage>
</organism>
<feature type="signal peptide" evidence="1">
    <location>
        <begin position="1"/>
        <end position="24"/>
    </location>
</feature>
<dbReference type="EMBL" id="JAELVF020000001">
    <property type="protein sequence ID" value="MBU7597688.1"/>
    <property type="molecule type" value="Genomic_DNA"/>
</dbReference>
<dbReference type="Proteomes" id="UP000694501">
    <property type="component" value="Unassembled WGS sequence"/>
</dbReference>
<proteinExistence type="predicted"/>
<sequence length="167" mass="18937">MRAQRKVILGCVAALLLAPSCGFGLEEASTGAQTPEETRAQYWEEAKKLPLAPGWNWPPRTPEGVGILDSDPDDGAGNTYGSGYGRGWANDYWFCSWQRRLLEDGLRPAERTEALRMAKKIRETPRYKHFVDEDGRRQYEDMLAEAELGDLSTLRSDFRVSCSQRHR</sequence>
<evidence type="ECO:0000256" key="1">
    <source>
        <dbReference type="SAM" id="SignalP"/>
    </source>
</evidence>